<evidence type="ECO:0000313" key="1">
    <source>
        <dbReference type="EMBL" id="WOO30839.1"/>
    </source>
</evidence>
<accession>A0ABZ0IXX1</accession>
<dbReference type="RefSeq" id="WP_317700335.1">
    <property type="nucleotide sequence ID" value="NZ_CP136921.1"/>
</dbReference>
<dbReference type="Proteomes" id="UP001303211">
    <property type="component" value="Chromosome"/>
</dbReference>
<name>A0ABZ0IXX1_9BURK</name>
<proteinExistence type="predicted"/>
<protein>
    <recommendedName>
        <fullName evidence="3">HipA N-terminal subdomain 1 domain-containing protein</fullName>
    </recommendedName>
</protein>
<organism evidence="1 2">
    <name type="scientific">Diaphorobacter limosus</name>
    <dbReference type="NCBI Taxonomy" id="3036128"/>
    <lineage>
        <taxon>Bacteria</taxon>
        <taxon>Pseudomonadati</taxon>
        <taxon>Pseudomonadota</taxon>
        <taxon>Betaproteobacteria</taxon>
        <taxon>Burkholderiales</taxon>
        <taxon>Comamonadaceae</taxon>
        <taxon>Diaphorobacter</taxon>
    </lineage>
</organism>
<keyword evidence="2" id="KW-1185">Reference proteome</keyword>
<evidence type="ECO:0000313" key="2">
    <source>
        <dbReference type="Proteomes" id="UP001303211"/>
    </source>
</evidence>
<evidence type="ECO:0008006" key="3">
    <source>
        <dbReference type="Google" id="ProtNLM"/>
    </source>
</evidence>
<sequence length="58" mass="6263">MRFGVSADLPLVAGYQAHKAASAHDSVFYGALADIAPDAWGRSVIARDHAKRRRAARN</sequence>
<gene>
    <name evidence="1" type="ORF">P4826_10350</name>
</gene>
<dbReference type="EMBL" id="CP136921">
    <property type="protein sequence ID" value="WOO30839.1"/>
    <property type="molecule type" value="Genomic_DNA"/>
</dbReference>
<reference evidence="1 2" key="1">
    <citation type="submission" date="2023-03" db="EMBL/GenBank/DDBJ databases">
        <title>Diaphorobacter basophil sp. nov., isolated from a sewage-treatment plant.</title>
        <authorList>
            <person name="Yang K."/>
        </authorList>
    </citation>
    <scope>NUCLEOTIDE SEQUENCE [LARGE SCALE GENOMIC DNA]</scope>
    <source>
        <strain evidence="1 2">Y-1</strain>
    </source>
</reference>